<evidence type="ECO:0000259" key="1">
    <source>
        <dbReference type="Pfam" id="PF17921"/>
    </source>
</evidence>
<dbReference type="InterPro" id="IPR041588">
    <property type="entry name" value="Integrase_H2C2"/>
</dbReference>
<sequence length="136" mass="15838">MLRGLDKQFERKEDGGLYFVKRIWVPAYGNLRTLIMNEAHTTKYSVHPGADKIYYDLQDIYWWPGMKKYIALYVSKCLTCSKVKAEHQKPSGLLQQPEIPEWKCENITMDFLEKLPRTSSGHCRSTDQICAFLSCP</sequence>
<keyword evidence="2" id="KW-0695">RNA-directed DNA polymerase</keyword>
<accession>A0ABQ5C4F7</accession>
<dbReference type="PANTHER" id="PTHR45835:SF99">
    <property type="entry name" value="CHROMO DOMAIN-CONTAINING PROTEIN-RELATED"/>
    <property type="match status" value="1"/>
</dbReference>
<dbReference type="PANTHER" id="PTHR45835">
    <property type="entry name" value="YALI0A06105P"/>
    <property type="match status" value="1"/>
</dbReference>
<dbReference type="EMBL" id="BQNB010013837">
    <property type="protein sequence ID" value="GJT20823.1"/>
    <property type="molecule type" value="Genomic_DNA"/>
</dbReference>
<feature type="domain" description="Integrase zinc-binding" evidence="1">
    <location>
        <begin position="30"/>
        <end position="85"/>
    </location>
</feature>
<reference evidence="2" key="1">
    <citation type="journal article" date="2022" name="Int. J. Mol. Sci.">
        <title>Draft Genome of Tanacetum Coccineum: Genomic Comparison of Closely Related Tanacetum-Family Plants.</title>
        <authorList>
            <person name="Yamashiro T."/>
            <person name="Shiraishi A."/>
            <person name="Nakayama K."/>
            <person name="Satake H."/>
        </authorList>
    </citation>
    <scope>NUCLEOTIDE SEQUENCE</scope>
</reference>
<proteinExistence type="predicted"/>
<dbReference type="Pfam" id="PF17921">
    <property type="entry name" value="Integrase_H2C2"/>
    <property type="match status" value="1"/>
</dbReference>
<keyword evidence="2" id="KW-0548">Nucleotidyltransferase</keyword>
<protein>
    <submittedName>
        <fullName evidence="2">Reverse transcriptase domain-containing protein</fullName>
    </submittedName>
</protein>
<keyword evidence="3" id="KW-1185">Reference proteome</keyword>
<keyword evidence="2" id="KW-0808">Transferase</keyword>
<evidence type="ECO:0000313" key="3">
    <source>
        <dbReference type="Proteomes" id="UP001151760"/>
    </source>
</evidence>
<name>A0ABQ5C4F7_9ASTR</name>
<reference evidence="2" key="2">
    <citation type="submission" date="2022-01" db="EMBL/GenBank/DDBJ databases">
        <authorList>
            <person name="Yamashiro T."/>
            <person name="Shiraishi A."/>
            <person name="Satake H."/>
            <person name="Nakayama K."/>
        </authorList>
    </citation>
    <scope>NUCLEOTIDE SEQUENCE</scope>
</reference>
<comment type="caution">
    <text evidence="2">The sequence shown here is derived from an EMBL/GenBank/DDBJ whole genome shotgun (WGS) entry which is preliminary data.</text>
</comment>
<dbReference type="Gene3D" id="1.10.340.70">
    <property type="match status" value="1"/>
</dbReference>
<evidence type="ECO:0000313" key="2">
    <source>
        <dbReference type="EMBL" id="GJT20823.1"/>
    </source>
</evidence>
<organism evidence="2 3">
    <name type="scientific">Tanacetum coccineum</name>
    <dbReference type="NCBI Taxonomy" id="301880"/>
    <lineage>
        <taxon>Eukaryota</taxon>
        <taxon>Viridiplantae</taxon>
        <taxon>Streptophyta</taxon>
        <taxon>Embryophyta</taxon>
        <taxon>Tracheophyta</taxon>
        <taxon>Spermatophyta</taxon>
        <taxon>Magnoliopsida</taxon>
        <taxon>eudicotyledons</taxon>
        <taxon>Gunneridae</taxon>
        <taxon>Pentapetalae</taxon>
        <taxon>asterids</taxon>
        <taxon>campanulids</taxon>
        <taxon>Asterales</taxon>
        <taxon>Asteraceae</taxon>
        <taxon>Asteroideae</taxon>
        <taxon>Anthemideae</taxon>
        <taxon>Anthemidinae</taxon>
        <taxon>Tanacetum</taxon>
    </lineage>
</organism>
<dbReference type="Proteomes" id="UP001151760">
    <property type="component" value="Unassembled WGS sequence"/>
</dbReference>
<gene>
    <name evidence="2" type="ORF">Tco_0890760</name>
</gene>
<dbReference type="GO" id="GO:0003964">
    <property type="term" value="F:RNA-directed DNA polymerase activity"/>
    <property type="evidence" value="ECO:0007669"/>
    <property type="project" value="UniProtKB-KW"/>
</dbReference>